<sequence>MIKKMVNKRVVKKRSVTFTKSKSISTGIATKCKPKKWPAPKKSFKCKGRKRVIRKTELSRASAFRALASTPQSATPGQDIQVRYQNEVLDVNNEYNPLTSTFRPQRSGVYSLVATVAFFSETPPLNVFLTIRVNGIDQISDFEVFSSFAGLIDASGIIPLNAGDTVRVFVSFSGEGEGNIVIAQRTLTRFEGARIR</sequence>
<dbReference type="Gene3D" id="2.60.120.40">
    <property type="match status" value="1"/>
</dbReference>
<dbReference type="PROSITE" id="PS50871">
    <property type="entry name" value="C1Q"/>
    <property type="match status" value="1"/>
</dbReference>
<dbReference type="SUPFAM" id="SSF49842">
    <property type="entry name" value="TNF-like"/>
    <property type="match status" value="1"/>
</dbReference>
<protein>
    <recommendedName>
        <fullName evidence="1">C1q domain-containing protein</fullName>
    </recommendedName>
</protein>
<proteinExistence type="predicted"/>
<dbReference type="RefSeq" id="WP_307208304.1">
    <property type="nucleotide sequence ID" value="NZ_JAUSSU010000017.1"/>
</dbReference>
<dbReference type="Proteomes" id="UP001229346">
    <property type="component" value="Unassembled WGS sequence"/>
</dbReference>
<organism evidence="2 3">
    <name type="scientific">Paenibacillus harenae</name>
    <dbReference type="NCBI Taxonomy" id="306543"/>
    <lineage>
        <taxon>Bacteria</taxon>
        <taxon>Bacillati</taxon>
        <taxon>Bacillota</taxon>
        <taxon>Bacilli</taxon>
        <taxon>Bacillales</taxon>
        <taxon>Paenibacillaceae</taxon>
        <taxon>Paenibacillus</taxon>
    </lineage>
</organism>
<evidence type="ECO:0000313" key="3">
    <source>
        <dbReference type="Proteomes" id="UP001229346"/>
    </source>
</evidence>
<gene>
    <name evidence="2" type="ORF">J2T15_005731</name>
</gene>
<evidence type="ECO:0000259" key="1">
    <source>
        <dbReference type="PROSITE" id="PS50871"/>
    </source>
</evidence>
<dbReference type="InterPro" id="IPR008983">
    <property type="entry name" value="Tumour_necrosis_fac-like_dom"/>
</dbReference>
<name>A0ABT9U9E3_PAEHA</name>
<dbReference type="EMBL" id="JAUSSU010000017">
    <property type="protein sequence ID" value="MDQ0116255.1"/>
    <property type="molecule type" value="Genomic_DNA"/>
</dbReference>
<dbReference type="InterPro" id="IPR001073">
    <property type="entry name" value="C1q_dom"/>
</dbReference>
<reference evidence="2 3" key="1">
    <citation type="submission" date="2023-07" db="EMBL/GenBank/DDBJ databases">
        <title>Sorghum-associated microbial communities from plants grown in Nebraska, USA.</title>
        <authorList>
            <person name="Schachtman D."/>
        </authorList>
    </citation>
    <scope>NUCLEOTIDE SEQUENCE [LARGE SCALE GENOMIC DNA]</scope>
    <source>
        <strain evidence="2 3">CC482</strain>
    </source>
</reference>
<accession>A0ABT9U9E3</accession>
<evidence type="ECO:0000313" key="2">
    <source>
        <dbReference type="EMBL" id="MDQ0116255.1"/>
    </source>
</evidence>
<comment type="caution">
    <text evidence="2">The sequence shown here is derived from an EMBL/GenBank/DDBJ whole genome shotgun (WGS) entry which is preliminary data.</text>
</comment>
<feature type="domain" description="C1q" evidence="1">
    <location>
        <begin position="57"/>
        <end position="196"/>
    </location>
</feature>
<keyword evidence="3" id="KW-1185">Reference proteome</keyword>